<dbReference type="EMBL" id="JASBNA010000008">
    <property type="protein sequence ID" value="KAK7689579.1"/>
    <property type="molecule type" value="Genomic_DNA"/>
</dbReference>
<keyword evidence="4 8" id="KW-0732">Signal</keyword>
<evidence type="ECO:0000256" key="2">
    <source>
        <dbReference type="ARBA" id="ARBA00009967"/>
    </source>
</evidence>
<evidence type="ECO:0000256" key="4">
    <source>
        <dbReference type="ARBA" id="ARBA00022729"/>
    </source>
</evidence>
<evidence type="ECO:0000259" key="9">
    <source>
        <dbReference type="Pfam" id="PF07156"/>
    </source>
</evidence>
<dbReference type="GO" id="GO:0001735">
    <property type="term" value="F:prenylcysteine oxidase activity"/>
    <property type="evidence" value="ECO:0007669"/>
    <property type="project" value="InterPro"/>
</dbReference>
<comment type="similarity">
    <text evidence="2">Belongs to the prenylcysteine oxidase family.</text>
</comment>
<dbReference type="PANTHER" id="PTHR15944:SF0">
    <property type="entry name" value="PRENYLCYSTEINE LYASE DOMAIN-CONTAINING PROTEIN"/>
    <property type="match status" value="1"/>
</dbReference>
<reference evidence="10 11" key="1">
    <citation type="submission" date="2022-09" db="EMBL/GenBank/DDBJ databases">
        <authorList>
            <person name="Palmer J.M."/>
        </authorList>
    </citation>
    <scope>NUCLEOTIDE SEQUENCE [LARGE SCALE GENOMIC DNA]</scope>
    <source>
        <strain evidence="10 11">DSM 7382</strain>
    </source>
</reference>
<feature type="domain" description="Prenylcysteine lyase" evidence="9">
    <location>
        <begin position="159"/>
        <end position="523"/>
    </location>
</feature>
<dbReference type="InterPro" id="IPR010795">
    <property type="entry name" value="Prenylcys_lyase"/>
</dbReference>
<feature type="signal peptide" evidence="8">
    <location>
        <begin position="1"/>
        <end position="15"/>
    </location>
</feature>
<keyword evidence="3" id="KW-0285">Flavoprotein</keyword>
<gene>
    <name evidence="10" type="ORF">QCA50_007371</name>
</gene>
<evidence type="ECO:0000256" key="8">
    <source>
        <dbReference type="SAM" id="SignalP"/>
    </source>
</evidence>
<name>A0AAW0GD37_9APHY</name>
<proteinExistence type="inferred from homology"/>
<comment type="cofactor">
    <cofactor evidence="1">
        <name>FAD</name>
        <dbReference type="ChEBI" id="CHEBI:57692"/>
    </cofactor>
</comment>
<dbReference type="InterPro" id="IPR017046">
    <property type="entry name" value="Prenylcysteine_Oxase1"/>
</dbReference>
<keyword evidence="7" id="KW-0325">Glycoprotein</keyword>
<evidence type="ECO:0000256" key="7">
    <source>
        <dbReference type="ARBA" id="ARBA00023180"/>
    </source>
</evidence>
<dbReference type="Proteomes" id="UP001385951">
    <property type="component" value="Unassembled WGS sequence"/>
</dbReference>
<dbReference type="PANTHER" id="PTHR15944">
    <property type="entry name" value="FARNESYLCYSTEINE LYASE"/>
    <property type="match status" value="1"/>
</dbReference>
<evidence type="ECO:0000256" key="1">
    <source>
        <dbReference type="ARBA" id="ARBA00001974"/>
    </source>
</evidence>
<evidence type="ECO:0000256" key="3">
    <source>
        <dbReference type="ARBA" id="ARBA00022630"/>
    </source>
</evidence>
<keyword evidence="6" id="KW-0560">Oxidoreductase</keyword>
<evidence type="ECO:0000313" key="10">
    <source>
        <dbReference type="EMBL" id="KAK7689579.1"/>
    </source>
</evidence>
<protein>
    <recommendedName>
        <fullName evidence="9">Prenylcysteine lyase domain-containing protein</fullName>
    </recommendedName>
</protein>
<dbReference type="Pfam" id="PF13450">
    <property type="entry name" value="NAD_binding_8"/>
    <property type="match status" value="1"/>
</dbReference>
<dbReference type="AlphaFoldDB" id="A0AAW0GD37"/>
<organism evidence="10 11">
    <name type="scientific">Cerrena zonata</name>
    <dbReference type="NCBI Taxonomy" id="2478898"/>
    <lineage>
        <taxon>Eukaryota</taxon>
        <taxon>Fungi</taxon>
        <taxon>Dikarya</taxon>
        <taxon>Basidiomycota</taxon>
        <taxon>Agaricomycotina</taxon>
        <taxon>Agaricomycetes</taxon>
        <taxon>Polyporales</taxon>
        <taxon>Cerrenaceae</taxon>
        <taxon>Cerrena</taxon>
    </lineage>
</organism>
<evidence type="ECO:0000313" key="11">
    <source>
        <dbReference type="Proteomes" id="UP001385951"/>
    </source>
</evidence>
<keyword evidence="11" id="KW-1185">Reference proteome</keyword>
<accession>A0AAW0GD37</accession>
<evidence type="ECO:0000256" key="5">
    <source>
        <dbReference type="ARBA" id="ARBA00022827"/>
    </source>
</evidence>
<dbReference type="InterPro" id="IPR036188">
    <property type="entry name" value="FAD/NAD-bd_sf"/>
</dbReference>
<sequence>MYAIQILALVGAAQALQLPSWLPFGHSKPTDSQASLALPSPESVNRIAVIGAGAGGSSAAFWIAKAKERFPELADVQIDVYEKTDKIGGRSTVVYPYDDLSYEPVEQGASIFVKANKNLWRATEEFGLQKTDFEDEDGSMGVWDGEQFVMITSGGRFGRWWDTAKVLWRYGWNAPTKTQALVTNMINKFLSLYSWEYSSPFHNMTEVINDMEWTPYVSQTTSEFFDLQGVYKLWTREMIEGATRVNYGQDVDKIHALEGLCSLAANGASSVKGGNYQLFEEFVKRSNATVRLNTTVTEISRDDKSSLWTVSSESGSSIFGPSRTSQSYRAIIFAAPFHQANIKLSSPSALLEIPQQPYVNLHVTLLSTTSPQANPEYFGLAGDASVPSMVLTSYENARNGGKEPEFNSLSYHGKIVKKAKEVEEPAPETENVETENQKEEWVVKIFSKVEVGDAWLRNIFGEVGWVNRRVFQAYPVLPPTTSFPPIKLAQGLYYVNAFEPLISTMETETISARNVVQLLLSETYNAGICKHTEGEEGPQEQKEDFIYGWDC</sequence>
<comment type="caution">
    <text evidence="10">The sequence shown here is derived from an EMBL/GenBank/DDBJ whole genome shotgun (WGS) entry which is preliminary data.</text>
</comment>
<evidence type="ECO:0000256" key="6">
    <source>
        <dbReference type="ARBA" id="ARBA00023002"/>
    </source>
</evidence>
<keyword evidence="5" id="KW-0274">FAD</keyword>
<feature type="chain" id="PRO_5043743399" description="Prenylcysteine lyase domain-containing protein" evidence="8">
    <location>
        <begin position="16"/>
        <end position="551"/>
    </location>
</feature>
<dbReference type="Gene3D" id="3.50.50.60">
    <property type="entry name" value="FAD/NAD(P)-binding domain"/>
    <property type="match status" value="2"/>
</dbReference>
<dbReference type="GO" id="GO:0030327">
    <property type="term" value="P:prenylated protein catabolic process"/>
    <property type="evidence" value="ECO:0007669"/>
    <property type="project" value="TreeGrafter"/>
</dbReference>
<dbReference type="Pfam" id="PF07156">
    <property type="entry name" value="Prenylcys_lyase"/>
    <property type="match status" value="1"/>
</dbReference>
<dbReference type="GO" id="GO:0030328">
    <property type="term" value="P:prenylcysteine catabolic process"/>
    <property type="evidence" value="ECO:0007669"/>
    <property type="project" value="InterPro"/>
</dbReference>
<dbReference type="SUPFAM" id="SSF51905">
    <property type="entry name" value="FAD/NAD(P)-binding domain"/>
    <property type="match status" value="1"/>
</dbReference>
<dbReference type="PIRSF" id="PIRSF036292">
    <property type="entry name" value="Prenylcysteine_oxidase"/>
    <property type="match status" value="1"/>
</dbReference>